<dbReference type="Proteomes" id="UP001162483">
    <property type="component" value="Unassembled WGS sequence"/>
</dbReference>
<dbReference type="InterPro" id="IPR014716">
    <property type="entry name" value="Fibrinogen_a/b/g_C_1"/>
</dbReference>
<organism evidence="2 3">
    <name type="scientific">Staurois parvus</name>
    <dbReference type="NCBI Taxonomy" id="386267"/>
    <lineage>
        <taxon>Eukaryota</taxon>
        <taxon>Metazoa</taxon>
        <taxon>Chordata</taxon>
        <taxon>Craniata</taxon>
        <taxon>Vertebrata</taxon>
        <taxon>Euteleostomi</taxon>
        <taxon>Amphibia</taxon>
        <taxon>Batrachia</taxon>
        <taxon>Anura</taxon>
        <taxon>Neobatrachia</taxon>
        <taxon>Ranoidea</taxon>
        <taxon>Ranidae</taxon>
        <taxon>Staurois</taxon>
    </lineage>
</organism>
<feature type="domain" description="Fibrinogen C-terminal" evidence="1">
    <location>
        <begin position="54"/>
        <end position="108"/>
    </location>
</feature>
<dbReference type="EMBL" id="CATNWA010012914">
    <property type="protein sequence ID" value="CAI9564296.1"/>
    <property type="molecule type" value="Genomic_DNA"/>
</dbReference>
<evidence type="ECO:0000313" key="2">
    <source>
        <dbReference type="EMBL" id="CAI9564296.1"/>
    </source>
</evidence>
<gene>
    <name evidence="2" type="ORF">SPARVUS_LOCUS5876973</name>
</gene>
<feature type="non-terminal residue" evidence="2">
    <location>
        <position position="108"/>
    </location>
</feature>
<dbReference type="InterPro" id="IPR036056">
    <property type="entry name" value="Fibrinogen-like_C"/>
</dbReference>
<dbReference type="NCBIfam" id="NF040941">
    <property type="entry name" value="GGGWT_bact"/>
    <property type="match status" value="1"/>
</dbReference>
<accession>A0ABN9CVU0</accession>
<dbReference type="InterPro" id="IPR002181">
    <property type="entry name" value="Fibrinogen_a/b/g_C_dom"/>
</dbReference>
<dbReference type="Gene3D" id="2.60.120.1000">
    <property type="match status" value="1"/>
</dbReference>
<keyword evidence="3" id="KW-1185">Reference proteome</keyword>
<evidence type="ECO:0000259" key="1">
    <source>
        <dbReference type="PROSITE" id="PS51406"/>
    </source>
</evidence>
<name>A0ABN9CVU0_9NEOB</name>
<sequence length="108" mass="11825">SCNCDTNDDVWRTDEGVITDKSALPIKAIRFGVTDITRSMAFYRIGKLRCWGTISEPPILESCTALKEAGISESGKYLIDPDGVDKGFPEFEVFCDMSSQSGITVIGH</sequence>
<evidence type="ECO:0000313" key="3">
    <source>
        <dbReference type="Proteomes" id="UP001162483"/>
    </source>
</evidence>
<dbReference type="SUPFAM" id="SSF56496">
    <property type="entry name" value="Fibrinogen C-terminal domain-like"/>
    <property type="match status" value="1"/>
</dbReference>
<proteinExistence type="predicted"/>
<dbReference type="PROSITE" id="PS51406">
    <property type="entry name" value="FIBRINOGEN_C_2"/>
    <property type="match status" value="1"/>
</dbReference>
<protein>
    <recommendedName>
        <fullName evidence="1">Fibrinogen C-terminal domain-containing protein</fullName>
    </recommendedName>
</protein>
<feature type="non-terminal residue" evidence="2">
    <location>
        <position position="1"/>
    </location>
</feature>
<dbReference type="Gene3D" id="3.90.215.10">
    <property type="entry name" value="Gamma Fibrinogen, chain A, domain 1"/>
    <property type="match status" value="1"/>
</dbReference>
<comment type="caution">
    <text evidence="2">The sequence shown here is derived from an EMBL/GenBank/DDBJ whole genome shotgun (WGS) entry which is preliminary data.</text>
</comment>
<reference evidence="2" key="1">
    <citation type="submission" date="2023-05" db="EMBL/GenBank/DDBJ databases">
        <authorList>
            <person name="Stuckert A."/>
        </authorList>
    </citation>
    <scope>NUCLEOTIDE SEQUENCE</scope>
</reference>